<protein>
    <submittedName>
        <fullName evidence="2">Transmembrane domain-containing protein</fullName>
    </submittedName>
</protein>
<sequence length="289" mass="34275">MVPIGRTSVYTIRIGPNEFRSEFIVYNAFANANITLQPTIGSFSQNASSYVISSYEIMFLDNYLIQESVVDDFVVVIYEYNGCVSNPSVSYESFESIVTKIQTNPNCTVTPTSDLMYYILLHGSIIQQKNITKDKYDFFNFNQKNQIVQMAVKNNNNYVYLRPYKYLETILQLYKFQFLFLRQLLPKINIQMIMEYKKRKISHQTLIQFITFLYRNAKFMMYVLIQALLHFWMDIFISTKLTQYHYLILKNMILKILGQMYQNQLMKVVIFLIMILYLITISNKQLSYL</sequence>
<feature type="transmembrane region" description="Helical" evidence="1">
    <location>
        <begin position="260"/>
        <end position="279"/>
    </location>
</feature>
<keyword evidence="1 2" id="KW-0812">Transmembrane</keyword>
<feature type="transmembrane region" description="Helical" evidence="1">
    <location>
        <begin position="219"/>
        <end position="239"/>
    </location>
</feature>
<dbReference type="AlphaFoldDB" id="V6LF61"/>
<reference evidence="2" key="1">
    <citation type="journal article" date="2014" name="PLoS Genet.">
        <title>The Genome of Spironucleus salmonicida Highlights a Fish Pathogen Adapted to Fluctuating Environments.</title>
        <authorList>
            <person name="Xu F."/>
            <person name="Jerlstrom-Hultqvist J."/>
            <person name="Einarsson E."/>
            <person name="Astvaldsson A."/>
            <person name="Svard S.G."/>
            <person name="Andersson J.O."/>
        </authorList>
    </citation>
    <scope>NUCLEOTIDE SEQUENCE</scope>
</reference>
<evidence type="ECO:0000256" key="1">
    <source>
        <dbReference type="SAM" id="Phobius"/>
    </source>
</evidence>
<name>V6LF61_9EUKA</name>
<gene>
    <name evidence="2" type="ORF">SS50377_ee037</name>
</gene>
<organism evidence="2">
    <name type="scientific">Spironucleus salmonicida</name>
    <dbReference type="NCBI Taxonomy" id="348837"/>
    <lineage>
        <taxon>Eukaryota</taxon>
        <taxon>Metamonada</taxon>
        <taxon>Diplomonadida</taxon>
        <taxon>Hexamitidae</taxon>
        <taxon>Hexamitinae</taxon>
        <taxon>Spironucleus</taxon>
    </lineage>
</organism>
<proteinExistence type="predicted"/>
<accession>V6LF61</accession>
<evidence type="ECO:0000313" key="2">
    <source>
        <dbReference type="EMBL" id="EST42918.1"/>
    </source>
</evidence>
<keyword evidence="1" id="KW-1133">Transmembrane helix</keyword>
<dbReference type="EMBL" id="KI546151">
    <property type="protein sequence ID" value="EST42918.1"/>
    <property type="molecule type" value="Genomic_DNA"/>
</dbReference>
<dbReference type="VEuPathDB" id="GiardiaDB:SS50377_23962"/>
<keyword evidence="1" id="KW-0472">Membrane</keyword>